<evidence type="ECO:0000313" key="1">
    <source>
        <dbReference type="EMBL" id="OJT04389.1"/>
    </source>
</evidence>
<gene>
    <name evidence="1" type="ORF">TRAPUB_4904</name>
</gene>
<accession>A0A1M2VA10</accession>
<organism evidence="1 2">
    <name type="scientific">Trametes pubescens</name>
    <name type="common">White-rot fungus</name>
    <dbReference type="NCBI Taxonomy" id="154538"/>
    <lineage>
        <taxon>Eukaryota</taxon>
        <taxon>Fungi</taxon>
        <taxon>Dikarya</taxon>
        <taxon>Basidiomycota</taxon>
        <taxon>Agaricomycotina</taxon>
        <taxon>Agaricomycetes</taxon>
        <taxon>Polyporales</taxon>
        <taxon>Polyporaceae</taxon>
        <taxon>Trametes</taxon>
    </lineage>
</organism>
<dbReference type="EMBL" id="MNAD01001542">
    <property type="protein sequence ID" value="OJT04389.1"/>
    <property type="molecule type" value="Genomic_DNA"/>
</dbReference>
<dbReference type="AlphaFoldDB" id="A0A1M2VA10"/>
<evidence type="ECO:0000313" key="2">
    <source>
        <dbReference type="Proteomes" id="UP000184267"/>
    </source>
</evidence>
<dbReference type="OrthoDB" id="2757612at2759"/>
<dbReference type="Proteomes" id="UP000184267">
    <property type="component" value="Unassembled WGS sequence"/>
</dbReference>
<name>A0A1M2VA10_TRAPU</name>
<comment type="caution">
    <text evidence="1">The sequence shown here is derived from an EMBL/GenBank/DDBJ whole genome shotgun (WGS) entry which is preliminary data.</text>
</comment>
<sequence length="181" mass="20065">MPSPYDILGTVFGALSLLGGVRCAYGFLKARQPFAQVVHLEETLWATHQRIDELERHGYFERNPALVASYRSALKSMHHWVPTPIPKTVYGGVRLGAISILRRVQATWNRTLRPGSLEDAMPQDDSQDSEGSRAIVANRIGRGTEEANSTYNVSVRRGSLVPAVRGGNILRKANYGYRDGD</sequence>
<keyword evidence="2" id="KW-1185">Reference proteome</keyword>
<reference evidence="1 2" key="1">
    <citation type="submission" date="2016-10" db="EMBL/GenBank/DDBJ databases">
        <title>Genome sequence of the basidiomycete white-rot fungus Trametes pubescens.</title>
        <authorList>
            <person name="Makela M.R."/>
            <person name="Granchi Z."/>
            <person name="Peng M."/>
            <person name="De Vries R.P."/>
            <person name="Grigoriev I."/>
            <person name="Riley R."/>
            <person name="Hilden K."/>
        </authorList>
    </citation>
    <scope>NUCLEOTIDE SEQUENCE [LARGE SCALE GENOMIC DNA]</scope>
    <source>
        <strain evidence="1 2">FBCC735</strain>
    </source>
</reference>
<proteinExistence type="predicted"/>
<protein>
    <submittedName>
        <fullName evidence="1">Uncharacterized protein</fullName>
    </submittedName>
</protein>